<feature type="region of interest" description="Disordered" evidence="4">
    <location>
        <begin position="43"/>
        <end position="82"/>
    </location>
</feature>
<dbReference type="SUPFAM" id="SSF47413">
    <property type="entry name" value="lambda repressor-like DNA-binding domains"/>
    <property type="match status" value="1"/>
</dbReference>
<dbReference type="InterPro" id="IPR028082">
    <property type="entry name" value="Peripla_BP_I"/>
</dbReference>
<dbReference type="CDD" id="cd06267">
    <property type="entry name" value="PBP1_LacI_sugar_binding-like"/>
    <property type="match status" value="1"/>
</dbReference>
<dbReference type="InterPro" id="IPR046335">
    <property type="entry name" value="LacI/GalR-like_sensor"/>
</dbReference>
<dbReference type="SMART" id="SM00354">
    <property type="entry name" value="HTH_LACI"/>
    <property type="match status" value="1"/>
</dbReference>
<evidence type="ECO:0000256" key="4">
    <source>
        <dbReference type="SAM" id="MobiDB-lite"/>
    </source>
</evidence>
<evidence type="ECO:0000259" key="5">
    <source>
        <dbReference type="PROSITE" id="PS50932"/>
    </source>
</evidence>
<name>A0A246IW48_9BURK</name>
<dbReference type="Pfam" id="PF13377">
    <property type="entry name" value="Peripla_BP_3"/>
    <property type="match status" value="1"/>
</dbReference>
<dbReference type="InterPro" id="IPR010982">
    <property type="entry name" value="Lambda_DNA-bd_dom_sf"/>
</dbReference>
<dbReference type="CDD" id="cd01392">
    <property type="entry name" value="HTH_LacI"/>
    <property type="match status" value="1"/>
</dbReference>
<evidence type="ECO:0000313" key="7">
    <source>
        <dbReference type="Proteomes" id="UP000197468"/>
    </source>
</evidence>
<feature type="region of interest" description="Disordered" evidence="4">
    <location>
        <begin position="99"/>
        <end position="122"/>
    </location>
</feature>
<dbReference type="Pfam" id="PF00356">
    <property type="entry name" value="LacI"/>
    <property type="match status" value="1"/>
</dbReference>
<comment type="caution">
    <text evidence="6">The sequence shown here is derived from an EMBL/GenBank/DDBJ whole genome shotgun (WGS) entry which is preliminary data.</text>
</comment>
<reference evidence="6 7" key="1">
    <citation type="journal article" date="2008" name="Int. J. Syst. Evol. Microbiol.">
        <title>Description of Roseateles aquatilis sp. nov. and Roseateles terrae sp. nov., in the class Betaproteobacteria, and emended description of the genus Roseateles.</title>
        <authorList>
            <person name="Gomila M."/>
            <person name="Bowien B."/>
            <person name="Falsen E."/>
            <person name="Moore E.R."/>
            <person name="Lalucat J."/>
        </authorList>
    </citation>
    <scope>NUCLEOTIDE SEQUENCE [LARGE SCALE GENOMIC DNA]</scope>
    <source>
        <strain evidence="6 7">CCUG 48205</strain>
    </source>
</reference>
<accession>A0A246IW48</accession>
<gene>
    <name evidence="6" type="ORF">CDN99_24380</name>
</gene>
<sequence length="475" mass="51018">MTFDDAVKQRVALDVRWHRQVNRSLSSGPRRCRCARPGADRTINYPAETSPVPTLHIGPARPSSIAPRRCPARTPDPPPGEYGTLRRHASRRFPIRLARTPAPAHPSPLRSSLVTAPVKPRSTRHAATLADVGREAGVSAMAASAVLNGAKTSSRIADETRDRILEAARRLNYRPNATARALAAGRMNTIGFATTLSRTELNQYFLEVFNGVIEAAAELGQNTTVFALADWSDGARRIPAFCDGRIDGLILLAPQLAADDAHRLPDHTPLVSIHGNCELPGVINLEAEEEAGAHAMVARLLALGHRHILHVAGPPHVLGARRRVDGYHRAYREAGLTPPADGVVAGDFSAESGRRLLSRWLETHRGQEMPQAIFAGNDAIAMGCLDVLTARGIGVPQQVSVVGFDDTVLARSARLTTVRQPLRELGQRAARLLVACVDAKLGEGPAPNVTTLVLPTELVDGATLSPPRAASLRIE</sequence>
<proteinExistence type="predicted"/>
<dbReference type="PANTHER" id="PTHR30146">
    <property type="entry name" value="LACI-RELATED TRANSCRIPTIONAL REPRESSOR"/>
    <property type="match status" value="1"/>
</dbReference>
<organism evidence="6 7">
    <name type="scientific">Roseateles aquatilis</name>
    <dbReference type="NCBI Taxonomy" id="431061"/>
    <lineage>
        <taxon>Bacteria</taxon>
        <taxon>Pseudomonadati</taxon>
        <taxon>Pseudomonadota</taxon>
        <taxon>Betaproteobacteria</taxon>
        <taxon>Burkholderiales</taxon>
        <taxon>Sphaerotilaceae</taxon>
        <taxon>Roseateles</taxon>
    </lineage>
</organism>
<keyword evidence="1" id="KW-0805">Transcription regulation</keyword>
<dbReference type="AlphaFoldDB" id="A0A246IW48"/>
<keyword evidence="7" id="KW-1185">Reference proteome</keyword>
<feature type="domain" description="HTH lacI-type" evidence="5">
    <location>
        <begin position="127"/>
        <end position="184"/>
    </location>
</feature>
<dbReference type="GO" id="GO:0000976">
    <property type="term" value="F:transcription cis-regulatory region binding"/>
    <property type="evidence" value="ECO:0007669"/>
    <property type="project" value="TreeGrafter"/>
</dbReference>
<evidence type="ECO:0000313" key="6">
    <source>
        <dbReference type="EMBL" id="OWQ84430.1"/>
    </source>
</evidence>
<dbReference type="EMBL" id="NIOF01000016">
    <property type="protein sequence ID" value="OWQ84430.1"/>
    <property type="molecule type" value="Genomic_DNA"/>
</dbReference>
<dbReference type="SUPFAM" id="SSF53822">
    <property type="entry name" value="Periplasmic binding protein-like I"/>
    <property type="match status" value="1"/>
</dbReference>
<evidence type="ECO:0000256" key="1">
    <source>
        <dbReference type="ARBA" id="ARBA00023015"/>
    </source>
</evidence>
<dbReference type="Proteomes" id="UP000197468">
    <property type="component" value="Unassembled WGS sequence"/>
</dbReference>
<dbReference type="Gene3D" id="1.10.260.40">
    <property type="entry name" value="lambda repressor-like DNA-binding domains"/>
    <property type="match status" value="1"/>
</dbReference>
<protein>
    <recommendedName>
        <fullName evidence="5">HTH lacI-type domain-containing protein</fullName>
    </recommendedName>
</protein>
<keyword evidence="2" id="KW-0238">DNA-binding</keyword>
<dbReference type="PANTHER" id="PTHR30146:SF153">
    <property type="entry name" value="LACTOSE OPERON REPRESSOR"/>
    <property type="match status" value="1"/>
</dbReference>
<evidence type="ECO:0000256" key="3">
    <source>
        <dbReference type="ARBA" id="ARBA00023163"/>
    </source>
</evidence>
<dbReference type="Gene3D" id="3.40.50.2300">
    <property type="match status" value="2"/>
</dbReference>
<dbReference type="InterPro" id="IPR000843">
    <property type="entry name" value="HTH_LacI"/>
</dbReference>
<dbReference type="PROSITE" id="PS50932">
    <property type="entry name" value="HTH_LACI_2"/>
    <property type="match status" value="1"/>
</dbReference>
<evidence type="ECO:0000256" key="2">
    <source>
        <dbReference type="ARBA" id="ARBA00023125"/>
    </source>
</evidence>
<keyword evidence="3" id="KW-0804">Transcription</keyword>
<dbReference type="GO" id="GO:0003700">
    <property type="term" value="F:DNA-binding transcription factor activity"/>
    <property type="evidence" value="ECO:0007669"/>
    <property type="project" value="TreeGrafter"/>
</dbReference>